<feature type="compositionally biased region" description="Low complexity" evidence="3">
    <location>
        <begin position="618"/>
        <end position="635"/>
    </location>
</feature>
<feature type="region of interest" description="Disordered" evidence="3">
    <location>
        <begin position="592"/>
        <end position="704"/>
    </location>
</feature>
<feature type="compositionally biased region" description="Basic and acidic residues" evidence="3">
    <location>
        <begin position="297"/>
        <end position="310"/>
    </location>
</feature>
<dbReference type="PANTHER" id="PTHR19303">
    <property type="entry name" value="TRANSPOSON"/>
    <property type="match status" value="1"/>
</dbReference>
<dbReference type="Pfam" id="PF13837">
    <property type="entry name" value="Myb_DNA-bind_4"/>
    <property type="match status" value="1"/>
</dbReference>
<dbReference type="PROSITE" id="PS51253">
    <property type="entry name" value="HTH_CENPB"/>
    <property type="match status" value="1"/>
</dbReference>
<keyword evidence="2" id="KW-0238">DNA-binding</keyword>
<evidence type="ECO:0000256" key="1">
    <source>
        <dbReference type="ARBA" id="ARBA00004123"/>
    </source>
</evidence>
<comment type="subcellular location">
    <subcellularLocation>
        <location evidence="1">Nucleus</location>
    </subcellularLocation>
</comment>
<dbReference type="SUPFAM" id="SSF46689">
    <property type="entry name" value="Homeodomain-like"/>
    <property type="match status" value="2"/>
</dbReference>
<dbReference type="EMBL" id="QCYY01001124">
    <property type="protein sequence ID" value="ROT80381.1"/>
    <property type="molecule type" value="Genomic_DNA"/>
</dbReference>
<name>A0A3R7QW23_PENVA</name>
<dbReference type="OrthoDB" id="6378331at2759"/>
<evidence type="ECO:0000256" key="2">
    <source>
        <dbReference type="ARBA" id="ARBA00023125"/>
    </source>
</evidence>
<feature type="domain" description="HTH CENPB-type" evidence="4">
    <location>
        <begin position="78"/>
        <end position="155"/>
    </location>
</feature>
<dbReference type="InterPro" id="IPR009057">
    <property type="entry name" value="Homeodomain-like_sf"/>
</dbReference>
<dbReference type="InterPro" id="IPR044822">
    <property type="entry name" value="Myb_DNA-bind_4"/>
</dbReference>
<evidence type="ECO:0000313" key="6">
    <source>
        <dbReference type="Proteomes" id="UP000283509"/>
    </source>
</evidence>
<comment type="caution">
    <text evidence="5">The sequence shown here is derived from an EMBL/GenBank/DDBJ whole genome shotgun (WGS) entry which is preliminary data.</text>
</comment>
<protein>
    <submittedName>
        <fullName evidence="5">Putative tigger transposable element-derived protein 1-like</fullName>
    </submittedName>
</protein>
<feature type="region of interest" description="Disordered" evidence="3">
    <location>
        <begin position="466"/>
        <end position="493"/>
    </location>
</feature>
<dbReference type="InterPro" id="IPR006600">
    <property type="entry name" value="HTH_CenpB_DNA-bd_dom"/>
</dbReference>
<feature type="compositionally biased region" description="Polar residues" evidence="3">
    <location>
        <begin position="605"/>
        <end position="615"/>
    </location>
</feature>
<gene>
    <name evidence="5" type="ORF">C7M84_000877</name>
</gene>
<dbReference type="GO" id="GO:0003677">
    <property type="term" value="F:DNA binding"/>
    <property type="evidence" value="ECO:0007669"/>
    <property type="project" value="UniProtKB-KW"/>
</dbReference>
<dbReference type="SMART" id="SM00674">
    <property type="entry name" value="CENPB"/>
    <property type="match status" value="1"/>
</dbReference>
<dbReference type="GO" id="GO:0005634">
    <property type="term" value="C:nucleus"/>
    <property type="evidence" value="ECO:0007669"/>
    <property type="project" value="UniProtKB-SubCell"/>
</dbReference>
<keyword evidence="6" id="KW-1185">Reference proteome</keyword>
<dbReference type="InterPro" id="IPR050863">
    <property type="entry name" value="CenT-Element_Derived"/>
</dbReference>
<dbReference type="AlphaFoldDB" id="A0A3R7QW23"/>
<proteinExistence type="predicted"/>
<feature type="region of interest" description="Disordered" evidence="3">
    <location>
        <begin position="285"/>
        <end position="310"/>
    </location>
</feature>
<reference evidence="5 6" key="2">
    <citation type="submission" date="2019-01" db="EMBL/GenBank/DDBJ databases">
        <title>The decoding of complex shrimp genome reveals the adaptation for benthos swimmer, frequently molting mechanism and breeding impact on genome.</title>
        <authorList>
            <person name="Sun Y."/>
            <person name="Gao Y."/>
            <person name="Yu Y."/>
        </authorList>
    </citation>
    <scope>NUCLEOTIDE SEQUENCE [LARGE SCALE GENOMIC DNA]</scope>
    <source>
        <tissue evidence="5">Muscle</tissue>
    </source>
</reference>
<dbReference type="PANTHER" id="PTHR19303:SF73">
    <property type="entry name" value="PROTEIN PDC2"/>
    <property type="match status" value="1"/>
</dbReference>
<dbReference type="Pfam" id="PF03221">
    <property type="entry name" value="HTH_Tnp_Tc5"/>
    <property type="match status" value="1"/>
</dbReference>
<feature type="region of interest" description="Disordered" evidence="3">
    <location>
        <begin position="368"/>
        <end position="439"/>
    </location>
</feature>
<evidence type="ECO:0000259" key="4">
    <source>
        <dbReference type="PROSITE" id="PS51253"/>
    </source>
</evidence>
<accession>A0A3R7QW23</accession>
<evidence type="ECO:0000256" key="3">
    <source>
        <dbReference type="SAM" id="MobiDB-lite"/>
    </source>
</evidence>
<sequence length="704" mass="79501">MSTQPNSGGAARKQHRGRKPYPISLKLDIIEKYDSGMKMSDIAKVAGIANSTVTTTVRDRNLIKAAAAKELTGGKPSKTPSKTSRLLAEMERLLDRWIHDMKEQDKPPSFTQIQEKAFSILRAIEKRTGTRIKTFTASADWYKEFKKRLGIDHRKRMAEAFQLNLRKIIEKGDYLPEQIFNVAKTDLFWRRMPAQKDSNEDEIRIPGLLGEEDRILLSFGGNVSGDCKLKPLAVYHASKPGAIKDFEGLTEMKEAERKCREIVDVVEVAISKEIVETCAEVKTRDDEVPVEDTNVEEEPKQGEPTDRHALFPHSDRVKLEKWFKVLKMDRKMLIRPSQQHSTHSTNESFGKTGQTVPLRSHAVLTLPDSQLHSTHSTNESFDRTTQTACTRSRAVPALSGSPVHHQNKVELSEHRDDSKDEPGSPNYMDEDTNSTYDQDGSIDEISIKEENNLDDFSVFVNEDVTEECKEKEQEEEQDPLGELQCPQDDNSNQDCNRLPGNNFKYHETLKLLEIYKRKLPELKSRKITMGTYWQEIEKEMQACGFACDGDTCSKKMGRLKRSYKYIKKNCKTTRSSWKYFEIMDDIFGDSFDLEKTANPDEPETEQPSTSATGAQPRTLAESPSTPTPTLTPASERTLSCPPSPVYMTTSPSPPLQPTPVAAPPPTKMTGAQDPAAVPESSNKRKRTEDPTNDLGYYICQPSNL</sequence>
<evidence type="ECO:0000313" key="5">
    <source>
        <dbReference type="EMBL" id="ROT80381.1"/>
    </source>
</evidence>
<feature type="compositionally biased region" description="Basic and acidic residues" evidence="3">
    <location>
        <begin position="407"/>
        <end position="422"/>
    </location>
</feature>
<dbReference type="Proteomes" id="UP000283509">
    <property type="component" value="Unassembled WGS sequence"/>
</dbReference>
<feature type="compositionally biased region" description="Pro residues" evidence="3">
    <location>
        <begin position="651"/>
        <end position="666"/>
    </location>
</feature>
<dbReference type="Gene3D" id="1.10.10.60">
    <property type="entry name" value="Homeodomain-like"/>
    <property type="match status" value="3"/>
</dbReference>
<organism evidence="5 6">
    <name type="scientific">Penaeus vannamei</name>
    <name type="common">Whiteleg shrimp</name>
    <name type="synonym">Litopenaeus vannamei</name>
    <dbReference type="NCBI Taxonomy" id="6689"/>
    <lineage>
        <taxon>Eukaryota</taxon>
        <taxon>Metazoa</taxon>
        <taxon>Ecdysozoa</taxon>
        <taxon>Arthropoda</taxon>
        <taxon>Crustacea</taxon>
        <taxon>Multicrustacea</taxon>
        <taxon>Malacostraca</taxon>
        <taxon>Eumalacostraca</taxon>
        <taxon>Eucarida</taxon>
        <taxon>Decapoda</taxon>
        <taxon>Dendrobranchiata</taxon>
        <taxon>Penaeoidea</taxon>
        <taxon>Penaeidae</taxon>
        <taxon>Penaeus</taxon>
    </lineage>
</organism>
<feature type="compositionally biased region" description="Polar residues" evidence="3">
    <location>
        <begin position="368"/>
        <end position="390"/>
    </location>
</feature>
<reference evidence="5 6" key="1">
    <citation type="submission" date="2018-04" db="EMBL/GenBank/DDBJ databases">
        <authorList>
            <person name="Zhang X."/>
            <person name="Yuan J."/>
            <person name="Li F."/>
            <person name="Xiang J."/>
        </authorList>
    </citation>
    <scope>NUCLEOTIDE SEQUENCE [LARGE SCALE GENOMIC DNA]</scope>
    <source>
        <tissue evidence="5">Muscle</tissue>
    </source>
</reference>